<sequence>MASAAEDVAQQFDDAVLRLQRSTARSVTVGFLKSLGPTVVAELVGSFLDAVPAALVSHRQGTSSELLRSLDEGDIDVAVTTQPPQRYAWLPLGRQSLVLVVPAGHRLAGAAPITLKEVRDEPFLALDRRFDARRRVDALCTQAGFRPRVALEADDVTTLRGYVGAGLGVAVLPADTAAGARTVDVPIRAEGTTWREFGLVWLPHRATVELEALLELAKRLGEEYPGWADILT</sequence>
<evidence type="ECO:0000256" key="1">
    <source>
        <dbReference type="ARBA" id="ARBA00009437"/>
    </source>
</evidence>
<name>A0A8G1UMF0_9ACTN</name>
<evidence type="ECO:0000256" key="2">
    <source>
        <dbReference type="ARBA" id="ARBA00023015"/>
    </source>
</evidence>
<organism evidence="6 7">
    <name type="scientific">Kitasatospora cineracea</name>
    <dbReference type="NCBI Taxonomy" id="88074"/>
    <lineage>
        <taxon>Bacteria</taxon>
        <taxon>Bacillati</taxon>
        <taxon>Actinomycetota</taxon>
        <taxon>Actinomycetes</taxon>
        <taxon>Kitasatosporales</taxon>
        <taxon>Streptomycetaceae</taxon>
        <taxon>Kitasatospora</taxon>
    </lineage>
</organism>
<evidence type="ECO:0000313" key="7">
    <source>
        <dbReference type="Proteomes" id="UP000267408"/>
    </source>
</evidence>
<keyword evidence="4" id="KW-0804">Transcription</keyword>
<proteinExistence type="inferred from homology"/>
<dbReference type="PANTHER" id="PTHR30346">
    <property type="entry name" value="TRANSCRIPTIONAL DUAL REGULATOR HCAR-RELATED"/>
    <property type="match status" value="1"/>
</dbReference>
<dbReference type="GO" id="GO:0003677">
    <property type="term" value="F:DNA binding"/>
    <property type="evidence" value="ECO:0007669"/>
    <property type="project" value="UniProtKB-KW"/>
</dbReference>
<evidence type="ECO:0000256" key="3">
    <source>
        <dbReference type="ARBA" id="ARBA00023125"/>
    </source>
</evidence>
<dbReference type="SUPFAM" id="SSF53850">
    <property type="entry name" value="Periplasmic binding protein-like II"/>
    <property type="match status" value="1"/>
</dbReference>
<keyword evidence="3 6" id="KW-0238">DNA-binding</keyword>
<reference evidence="6 7" key="1">
    <citation type="submission" date="2018-11" db="EMBL/GenBank/DDBJ databases">
        <title>Sequencing the genomes of 1000 actinobacteria strains.</title>
        <authorList>
            <person name="Klenk H.-P."/>
        </authorList>
    </citation>
    <scope>NUCLEOTIDE SEQUENCE [LARGE SCALE GENOMIC DNA]</scope>
    <source>
        <strain evidence="6 7">DSM 44780</strain>
    </source>
</reference>
<comment type="caution">
    <text evidence="6">The sequence shown here is derived from an EMBL/GenBank/DDBJ whole genome shotgun (WGS) entry which is preliminary data.</text>
</comment>
<dbReference type="InterPro" id="IPR005119">
    <property type="entry name" value="LysR_subst-bd"/>
</dbReference>
<dbReference type="Pfam" id="PF03466">
    <property type="entry name" value="LysR_substrate"/>
    <property type="match status" value="1"/>
</dbReference>
<keyword evidence="2" id="KW-0805">Transcription regulation</keyword>
<protein>
    <submittedName>
        <fullName evidence="6">DNA-binding transcriptional LysR family regulator</fullName>
    </submittedName>
</protein>
<evidence type="ECO:0000259" key="5">
    <source>
        <dbReference type="Pfam" id="PF03466"/>
    </source>
</evidence>
<evidence type="ECO:0000256" key="4">
    <source>
        <dbReference type="ARBA" id="ARBA00023163"/>
    </source>
</evidence>
<dbReference type="PANTHER" id="PTHR30346:SF28">
    <property type="entry name" value="HTH-TYPE TRANSCRIPTIONAL REGULATOR CYNR"/>
    <property type="match status" value="1"/>
</dbReference>
<dbReference type="Proteomes" id="UP000267408">
    <property type="component" value="Unassembled WGS sequence"/>
</dbReference>
<accession>A0A8G1UMF0</accession>
<dbReference type="EMBL" id="RJVJ01000001">
    <property type="protein sequence ID" value="ROR46558.1"/>
    <property type="molecule type" value="Genomic_DNA"/>
</dbReference>
<dbReference type="GO" id="GO:0003700">
    <property type="term" value="F:DNA-binding transcription factor activity"/>
    <property type="evidence" value="ECO:0007669"/>
    <property type="project" value="TreeGrafter"/>
</dbReference>
<dbReference type="Gene3D" id="3.40.190.290">
    <property type="match status" value="1"/>
</dbReference>
<evidence type="ECO:0000313" key="6">
    <source>
        <dbReference type="EMBL" id="ROR46558.1"/>
    </source>
</evidence>
<dbReference type="AlphaFoldDB" id="A0A8G1UMF0"/>
<comment type="similarity">
    <text evidence="1">Belongs to the LysR transcriptional regulatory family.</text>
</comment>
<feature type="domain" description="LysR substrate-binding" evidence="5">
    <location>
        <begin position="22"/>
        <end position="219"/>
    </location>
</feature>
<dbReference type="GO" id="GO:0032993">
    <property type="term" value="C:protein-DNA complex"/>
    <property type="evidence" value="ECO:0007669"/>
    <property type="project" value="TreeGrafter"/>
</dbReference>
<gene>
    <name evidence="6" type="ORF">EDD39_4838</name>
</gene>